<evidence type="ECO:0000313" key="2">
    <source>
        <dbReference type="EMBL" id="MCD1294474.1"/>
    </source>
</evidence>
<dbReference type="Gene3D" id="3.30.870.10">
    <property type="entry name" value="Endonuclease Chain A"/>
    <property type="match status" value="1"/>
</dbReference>
<gene>
    <name evidence="2" type="ORF">CUJ83_05600</name>
</gene>
<evidence type="ECO:0000259" key="1">
    <source>
        <dbReference type="Pfam" id="PF11495"/>
    </source>
</evidence>
<keyword evidence="3" id="KW-1185">Reference proteome</keyword>
<accession>A0AAP2RC11</accession>
<dbReference type="PANTHER" id="PTHR34293:SF1">
    <property type="entry name" value="HTH-TYPE TRANSCRIPTIONAL REGULATOR TRMBL2"/>
    <property type="match status" value="1"/>
</dbReference>
<dbReference type="InterPro" id="IPR021586">
    <property type="entry name" value="Tscrpt_reg_TrmB_C"/>
</dbReference>
<evidence type="ECO:0000313" key="3">
    <source>
        <dbReference type="Proteomes" id="UP001320159"/>
    </source>
</evidence>
<feature type="domain" description="Transcription regulator TrmB C-terminal" evidence="1">
    <location>
        <begin position="126"/>
        <end position="247"/>
    </location>
</feature>
<dbReference type="Proteomes" id="UP001320159">
    <property type="component" value="Unassembled WGS sequence"/>
</dbReference>
<name>A0AAP2RC11_9EURY</name>
<protein>
    <recommendedName>
        <fullName evidence="1">Transcription regulator TrmB C-terminal domain-containing protein</fullName>
    </recommendedName>
</protein>
<organism evidence="2 3">
    <name type="scientific">Methanooceanicella nereidis</name>
    <dbReference type="NCBI Taxonomy" id="2052831"/>
    <lineage>
        <taxon>Archaea</taxon>
        <taxon>Methanobacteriati</taxon>
        <taxon>Methanobacteriota</taxon>
        <taxon>Stenosarchaea group</taxon>
        <taxon>Methanomicrobia</taxon>
        <taxon>Methanocellales</taxon>
        <taxon>Methanocellaceae</taxon>
        <taxon>Methanooceanicella</taxon>
    </lineage>
</organism>
<dbReference type="InterPro" id="IPR051797">
    <property type="entry name" value="TrmB-like"/>
</dbReference>
<dbReference type="SUPFAM" id="SSF56024">
    <property type="entry name" value="Phospholipase D/nuclease"/>
    <property type="match status" value="1"/>
</dbReference>
<dbReference type="SUPFAM" id="SSF46785">
    <property type="entry name" value="Winged helix' DNA-binding domain"/>
    <property type="match status" value="1"/>
</dbReference>
<dbReference type="InterPro" id="IPR036390">
    <property type="entry name" value="WH_DNA-bd_sf"/>
</dbReference>
<dbReference type="EMBL" id="PGCK01000003">
    <property type="protein sequence ID" value="MCD1294474.1"/>
    <property type="molecule type" value="Genomic_DNA"/>
</dbReference>
<proteinExistence type="predicted"/>
<dbReference type="RefSeq" id="WP_230741302.1">
    <property type="nucleotide sequence ID" value="NZ_PGCK01000003.1"/>
</dbReference>
<sequence length="248" mass="27583">MESLEKILEKMGLDDDSKEVFSYMAVRRRASLEDIFNNTNLSMAAISKAVYTLMGRGAIKREGQILLMDNIQSSLTNLLSANIEDINSSIASYRQSAVTICDTKNTSIEVVHDDVSAVPSFTAGRIASASNSVEIVTRSLTWLDGETLRAIQEASNRGVLIRVITYHQPELEEGIKALKDAGVKVRSHEYSRDVRFIVADGEFVAFAIREPPRTTSSSYFGLWINSRDACSKVLEHIFEPAWQEAENV</sequence>
<dbReference type="Pfam" id="PF11495">
    <property type="entry name" value="Regulator_TrmB"/>
    <property type="match status" value="1"/>
</dbReference>
<dbReference type="PANTHER" id="PTHR34293">
    <property type="entry name" value="HTH-TYPE TRANSCRIPTIONAL REGULATOR TRMBL2"/>
    <property type="match status" value="1"/>
</dbReference>
<comment type="caution">
    <text evidence="2">The sequence shown here is derived from an EMBL/GenBank/DDBJ whole genome shotgun (WGS) entry which is preliminary data.</text>
</comment>
<dbReference type="AlphaFoldDB" id="A0AAP2RC11"/>
<reference evidence="2 3" key="1">
    <citation type="submission" date="2017-11" db="EMBL/GenBank/DDBJ databases">
        <title>Isolation and Characterization of Family Methanocellaceae Species from Potential Methane Hydrate Area Offshore Southwestern Taiwan.</title>
        <authorList>
            <person name="Zhang W.-L."/>
            <person name="Chen W.-C."/>
            <person name="Lai M.-C."/>
            <person name="Chen S.-C."/>
        </authorList>
    </citation>
    <scope>NUCLEOTIDE SEQUENCE [LARGE SCALE GENOMIC DNA]</scope>
    <source>
        <strain evidence="2 3">CWC-04</strain>
    </source>
</reference>